<dbReference type="AlphaFoldDB" id="X1HHF8"/>
<sequence length="66" mass="7616">MLVNISRAYYQMENYGEAQTYFSKAQAIDPQQVEQYTYLAQASGGEARAAEERDLSQEILFLEEEE</sequence>
<dbReference type="SUPFAM" id="SSF48452">
    <property type="entry name" value="TPR-like"/>
    <property type="match status" value="1"/>
</dbReference>
<proteinExistence type="predicted"/>
<protein>
    <submittedName>
        <fullName evidence="1">Uncharacterized protein</fullName>
    </submittedName>
</protein>
<comment type="caution">
    <text evidence="1">The sequence shown here is derived from an EMBL/GenBank/DDBJ whole genome shotgun (WGS) entry which is preliminary data.</text>
</comment>
<dbReference type="EMBL" id="BARU01026966">
    <property type="protein sequence ID" value="GAH68902.1"/>
    <property type="molecule type" value="Genomic_DNA"/>
</dbReference>
<dbReference type="InterPro" id="IPR019734">
    <property type="entry name" value="TPR_rpt"/>
</dbReference>
<dbReference type="InterPro" id="IPR011990">
    <property type="entry name" value="TPR-like_helical_dom_sf"/>
</dbReference>
<gene>
    <name evidence="1" type="ORF">S03H2_43255</name>
</gene>
<reference evidence="1" key="1">
    <citation type="journal article" date="2014" name="Front. Microbiol.">
        <title>High frequency of phylogenetically diverse reductive dehalogenase-homologous genes in deep subseafloor sedimentary metagenomes.</title>
        <authorList>
            <person name="Kawai M."/>
            <person name="Futagami T."/>
            <person name="Toyoda A."/>
            <person name="Takaki Y."/>
            <person name="Nishi S."/>
            <person name="Hori S."/>
            <person name="Arai W."/>
            <person name="Tsubouchi T."/>
            <person name="Morono Y."/>
            <person name="Uchiyama I."/>
            <person name="Ito T."/>
            <person name="Fujiyama A."/>
            <person name="Inagaki F."/>
            <person name="Takami H."/>
        </authorList>
    </citation>
    <scope>NUCLEOTIDE SEQUENCE</scope>
    <source>
        <strain evidence="1">Expedition CK06-06</strain>
    </source>
</reference>
<evidence type="ECO:0000313" key="1">
    <source>
        <dbReference type="EMBL" id="GAH68902.1"/>
    </source>
</evidence>
<dbReference type="Pfam" id="PF13181">
    <property type="entry name" value="TPR_8"/>
    <property type="match status" value="1"/>
</dbReference>
<name>X1HHF8_9ZZZZ</name>
<organism evidence="1">
    <name type="scientific">marine sediment metagenome</name>
    <dbReference type="NCBI Taxonomy" id="412755"/>
    <lineage>
        <taxon>unclassified sequences</taxon>
        <taxon>metagenomes</taxon>
        <taxon>ecological metagenomes</taxon>
    </lineage>
</organism>
<accession>X1HHF8</accession>
<dbReference type="Gene3D" id="1.25.40.10">
    <property type="entry name" value="Tetratricopeptide repeat domain"/>
    <property type="match status" value="1"/>
</dbReference>